<dbReference type="InterPro" id="IPR002347">
    <property type="entry name" value="SDR_fam"/>
</dbReference>
<gene>
    <name evidence="2" type="ORF">B0A50_04374</name>
</gene>
<evidence type="ECO:0000256" key="1">
    <source>
        <dbReference type="ARBA" id="ARBA00006484"/>
    </source>
</evidence>
<dbReference type="InterPro" id="IPR036291">
    <property type="entry name" value="NAD(P)-bd_dom_sf"/>
</dbReference>
<dbReference type="Proteomes" id="UP000308549">
    <property type="component" value="Unassembled WGS sequence"/>
</dbReference>
<dbReference type="EMBL" id="NAJL01000022">
    <property type="protein sequence ID" value="TKA27544.1"/>
    <property type="molecule type" value="Genomic_DNA"/>
</dbReference>
<dbReference type="AlphaFoldDB" id="A0A4U0TYT1"/>
<organism evidence="2 3">
    <name type="scientific">Salinomyces thailandicus</name>
    <dbReference type="NCBI Taxonomy" id="706561"/>
    <lineage>
        <taxon>Eukaryota</taxon>
        <taxon>Fungi</taxon>
        <taxon>Dikarya</taxon>
        <taxon>Ascomycota</taxon>
        <taxon>Pezizomycotina</taxon>
        <taxon>Dothideomycetes</taxon>
        <taxon>Dothideomycetidae</taxon>
        <taxon>Mycosphaerellales</taxon>
        <taxon>Teratosphaeriaceae</taxon>
        <taxon>Salinomyces</taxon>
    </lineage>
</organism>
<dbReference type="CDD" id="cd05325">
    <property type="entry name" value="carb_red_sniffer_like_SDR_c"/>
    <property type="match status" value="1"/>
</dbReference>
<reference evidence="2 3" key="1">
    <citation type="submission" date="2017-03" db="EMBL/GenBank/DDBJ databases">
        <title>Genomes of endolithic fungi from Antarctica.</title>
        <authorList>
            <person name="Coleine C."/>
            <person name="Masonjones S."/>
            <person name="Stajich J.E."/>
        </authorList>
    </citation>
    <scope>NUCLEOTIDE SEQUENCE [LARGE SCALE GENOMIC DNA]</scope>
    <source>
        <strain evidence="2 3">CCFEE 6315</strain>
    </source>
</reference>
<name>A0A4U0TYT1_9PEZI</name>
<dbReference type="GO" id="GO:0016491">
    <property type="term" value="F:oxidoreductase activity"/>
    <property type="evidence" value="ECO:0007669"/>
    <property type="project" value="TreeGrafter"/>
</dbReference>
<accession>A0A4U0TYT1</accession>
<evidence type="ECO:0008006" key="4">
    <source>
        <dbReference type="Google" id="ProtNLM"/>
    </source>
</evidence>
<dbReference type="Gene3D" id="3.40.50.720">
    <property type="entry name" value="NAD(P)-binding Rossmann-like Domain"/>
    <property type="match status" value="1"/>
</dbReference>
<dbReference type="SUPFAM" id="SSF51735">
    <property type="entry name" value="NAD(P)-binding Rossmann-fold domains"/>
    <property type="match status" value="1"/>
</dbReference>
<dbReference type="PANTHER" id="PTHR43544:SF12">
    <property type="entry name" value="NAD(P)-BINDING ROSSMANN-FOLD SUPERFAMILY PROTEIN"/>
    <property type="match status" value="1"/>
</dbReference>
<evidence type="ECO:0000313" key="3">
    <source>
        <dbReference type="Proteomes" id="UP000308549"/>
    </source>
</evidence>
<sequence length="263" mass="28928">MQPWALITPASRGIGLELARRLLQTTDIPIIATARKDLDQTKEQALSGLKDVKEDRLQVLKVDVLDEETIQAAASHASTLFPKKEAYLHLSLCLPGLLFPEKSPTQINHDDALLTFRTNTLGPMLLLKHFSPFLPRKATELATNTPGLPAQATWATMSARVGSISDNQLGGWYSYRASKAGVNQLTKSFDNYLRTSAGEKAMSIALHPGTVKTGLSKEFWGNVKEGKLFTPDFAAEKLMEVVNSKGVEGRGRCWDWKGEEVPP</sequence>
<dbReference type="PANTHER" id="PTHR43544">
    <property type="entry name" value="SHORT-CHAIN DEHYDROGENASE/REDUCTASE"/>
    <property type="match status" value="1"/>
</dbReference>
<protein>
    <recommendedName>
        <fullName evidence="4">NAD(P)-binding protein</fullName>
    </recommendedName>
</protein>
<comment type="similarity">
    <text evidence="1">Belongs to the short-chain dehydrogenases/reductases (SDR) family.</text>
</comment>
<dbReference type="Pfam" id="PF13561">
    <property type="entry name" value="adh_short_C2"/>
    <property type="match status" value="1"/>
</dbReference>
<dbReference type="InterPro" id="IPR051468">
    <property type="entry name" value="Fungal_SecMetab_SDRs"/>
</dbReference>
<keyword evidence="3" id="KW-1185">Reference proteome</keyword>
<evidence type="ECO:0000313" key="2">
    <source>
        <dbReference type="EMBL" id="TKA27544.1"/>
    </source>
</evidence>
<dbReference type="OrthoDB" id="5296at2759"/>
<dbReference type="PRINTS" id="PR00081">
    <property type="entry name" value="GDHRDH"/>
</dbReference>
<dbReference type="GO" id="GO:0005737">
    <property type="term" value="C:cytoplasm"/>
    <property type="evidence" value="ECO:0007669"/>
    <property type="project" value="TreeGrafter"/>
</dbReference>
<comment type="caution">
    <text evidence="2">The sequence shown here is derived from an EMBL/GenBank/DDBJ whole genome shotgun (WGS) entry which is preliminary data.</text>
</comment>
<proteinExistence type="inferred from homology"/>